<proteinExistence type="predicted"/>
<keyword evidence="2" id="KW-1185">Reference proteome</keyword>
<protein>
    <submittedName>
        <fullName evidence="1">Uncharacterized protein</fullName>
    </submittedName>
</protein>
<sequence>MVANAIVHLAFGYITSIIVDLAFLIEGQPENELLGAVIFLELQLESATLLEEIESCEGSDSEKESNFSFSLRLNGSFGHIHTQLC</sequence>
<evidence type="ECO:0000313" key="1">
    <source>
        <dbReference type="EMBL" id="KAJ7539623.1"/>
    </source>
</evidence>
<organism evidence="1 2">
    <name type="scientific">Diphasiastrum complanatum</name>
    <name type="common">Issler's clubmoss</name>
    <name type="synonym">Lycopodium complanatum</name>
    <dbReference type="NCBI Taxonomy" id="34168"/>
    <lineage>
        <taxon>Eukaryota</taxon>
        <taxon>Viridiplantae</taxon>
        <taxon>Streptophyta</taxon>
        <taxon>Embryophyta</taxon>
        <taxon>Tracheophyta</taxon>
        <taxon>Lycopodiopsida</taxon>
        <taxon>Lycopodiales</taxon>
        <taxon>Lycopodiaceae</taxon>
        <taxon>Lycopodioideae</taxon>
        <taxon>Diphasiastrum</taxon>
    </lineage>
</organism>
<comment type="caution">
    <text evidence="1">The sequence shown here is derived from an EMBL/GenBank/DDBJ whole genome shotgun (WGS) entry which is preliminary data.</text>
</comment>
<name>A0ACC2CC76_DIPCM</name>
<accession>A0ACC2CC76</accession>
<evidence type="ECO:0000313" key="2">
    <source>
        <dbReference type="Proteomes" id="UP001162992"/>
    </source>
</evidence>
<reference evidence="2" key="1">
    <citation type="journal article" date="2024" name="Proc. Natl. Acad. Sci. U.S.A.">
        <title>Extraordinary preservation of gene collinearity over three hundred million years revealed in homosporous lycophytes.</title>
        <authorList>
            <person name="Li C."/>
            <person name="Wickell D."/>
            <person name="Kuo L.Y."/>
            <person name="Chen X."/>
            <person name="Nie B."/>
            <person name="Liao X."/>
            <person name="Peng D."/>
            <person name="Ji J."/>
            <person name="Jenkins J."/>
            <person name="Williams M."/>
            <person name="Shu S."/>
            <person name="Plott C."/>
            <person name="Barry K."/>
            <person name="Rajasekar S."/>
            <person name="Grimwood J."/>
            <person name="Han X."/>
            <person name="Sun S."/>
            <person name="Hou Z."/>
            <person name="He W."/>
            <person name="Dai G."/>
            <person name="Sun C."/>
            <person name="Schmutz J."/>
            <person name="Leebens-Mack J.H."/>
            <person name="Li F.W."/>
            <person name="Wang L."/>
        </authorList>
    </citation>
    <scope>NUCLEOTIDE SEQUENCE [LARGE SCALE GENOMIC DNA]</scope>
    <source>
        <strain evidence="2">cv. PW_Plant_1</strain>
    </source>
</reference>
<gene>
    <name evidence="1" type="ORF">O6H91_11G102100</name>
</gene>
<dbReference type="Proteomes" id="UP001162992">
    <property type="component" value="Chromosome 11"/>
</dbReference>
<dbReference type="EMBL" id="CM055102">
    <property type="protein sequence ID" value="KAJ7539623.1"/>
    <property type="molecule type" value="Genomic_DNA"/>
</dbReference>